<proteinExistence type="predicted"/>
<keyword evidence="2" id="KW-1185">Reference proteome</keyword>
<dbReference type="AlphaFoldDB" id="A0ABD0JIS1"/>
<evidence type="ECO:0000313" key="1">
    <source>
        <dbReference type="EMBL" id="KAK7474630.1"/>
    </source>
</evidence>
<dbReference type="Proteomes" id="UP001519460">
    <property type="component" value="Unassembled WGS sequence"/>
</dbReference>
<evidence type="ECO:0000313" key="2">
    <source>
        <dbReference type="Proteomes" id="UP001519460"/>
    </source>
</evidence>
<organism evidence="1 2">
    <name type="scientific">Batillaria attramentaria</name>
    <dbReference type="NCBI Taxonomy" id="370345"/>
    <lineage>
        <taxon>Eukaryota</taxon>
        <taxon>Metazoa</taxon>
        <taxon>Spiralia</taxon>
        <taxon>Lophotrochozoa</taxon>
        <taxon>Mollusca</taxon>
        <taxon>Gastropoda</taxon>
        <taxon>Caenogastropoda</taxon>
        <taxon>Sorbeoconcha</taxon>
        <taxon>Cerithioidea</taxon>
        <taxon>Batillariidae</taxon>
        <taxon>Batillaria</taxon>
    </lineage>
</organism>
<sequence length="99" mass="11048">MIQHSNRFVPREVRDPHSNVTYMIFTTRLSHKHITHGLGRVDLNLGCASAAQSVAVFRLIPSEMCRRPSNSSSAKHRQISLVAVAPQDTFPLLTSSTHQ</sequence>
<comment type="caution">
    <text evidence="1">The sequence shown here is derived from an EMBL/GenBank/DDBJ whole genome shotgun (WGS) entry which is preliminary data.</text>
</comment>
<gene>
    <name evidence="1" type="ORF">BaRGS_00034109</name>
</gene>
<reference evidence="1 2" key="1">
    <citation type="journal article" date="2023" name="Sci. Data">
        <title>Genome assembly of the Korean intertidal mud-creeper Batillaria attramentaria.</title>
        <authorList>
            <person name="Patra A.K."/>
            <person name="Ho P.T."/>
            <person name="Jun S."/>
            <person name="Lee S.J."/>
            <person name="Kim Y."/>
            <person name="Won Y.J."/>
        </authorList>
    </citation>
    <scope>NUCLEOTIDE SEQUENCE [LARGE SCALE GENOMIC DNA]</scope>
    <source>
        <strain evidence="1">Wonlab-2016</strain>
    </source>
</reference>
<name>A0ABD0JIS1_9CAEN</name>
<dbReference type="EMBL" id="JACVVK020000430">
    <property type="protein sequence ID" value="KAK7474630.1"/>
    <property type="molecule type" value="Genomic_DNA"/>
</dbReference>
<protein>
    <submittedName>
        <fullName evidence="1">Uncharacterized protein</fullName>
    </submittedName>
</protein>
<accession>A0ABD0JIS1</accession>